<evidence type="ECO:0000259" key="4">
    <source>
        <dbReference type="PROSITE" id="PS50089"/>
    </source>
</evidence>
<feature type="coiled-coil region" evidence="2">
    <location>
        <begin position="196"/>
        <end position="241"/>
    </location>
</feature>
<sequence length="414" mass="45844">MLTLLPGSLCDVCASEYSSMCLPHTIPCGDVFFFSIGHVLCASCCSNIVEKTSPRLSPACPFCRSSFQPDSVRLIRTDFSTSGWNTPRRVPKSLDMSSGDSAADLWAKREERLLLSEGGCSRTRDEARRLEDKVAKVAAKKCSVEEVSSLHNELEQWLKSASKMDNDQTYSLYLCAALLRAILMNHVAHAEASKTSKGLEQNLKFKTEELEKTNQNLETELHRCRREYNQKAQECSSLKTELSRLKAVASTLGTIPSPPPEPRARAMSPPPSATPAPTPTLSRFNSLHTRSTSMHVSSRPSTPAYSARSHTPSHTPSLRSQTPGPMRLPTPSPQQLRSQTPAPPLPTRPRRLSLSSPPKMARSVSEEKHEIRERWLPPGNPDDDISLVKNQRYSRAGSVTPKSRLARSPSPSRY</sequence>
<keyword evidence="6" id="KW-1185">Reference proteome</keyword>
<dbReference type="InterPro" id="IPR001841">
    <property type="entry name" value="Znf_RING"/>
</dbReference>
<feature type="compositionally biased region" description="Basic and acidic residues" evidence="3">
    <location>
        <begin position="364"/>
        <end position="375"/>
    </location>
</feature>
<comment type="caution">
    <text evidence="5">The sequence shown here is derived from an EMBL/GenBank/DDBJ whole genome shotgun (WGS) entry which is preliminary data.</text>
</comment>
<dbReference type="InterPro" id="IPR013083">
    <property type="entry name" value="Znf_RING/FYVE/PHD"/>
</dbReference>
<dbReference type="Gene3D" id="3.30.40.10">
    <property type="entry name" value="Zinc/RING finger domain, C3HC4 (zinc finger)"/>
    <property type="match status" value="1"/>
</dbReference>
<gene>
    <name evidence="5" type="ORF">BDP27DRAFT_1225123</name>
</gene>
<accession>A0A9P5PRM0</accession>
<evidence type="ECO:0000313" key="6">
    <source>
        <dbReference type="Proteomes" id="UP000772434"/>
    </source>
</evidence>
<feature type="region of interest" description="Disordered" evidence="3">
    <location>
        <begin position="251"/>
        <end position="414"/>
    </location>
</feature>
<dbReference type="PROSITE" id="PS50089">
    <property type="entry name" value="ZF_RING_2"/>
    <property type="match status" value="1"/>
</dbReference>
<dbReference type="OrthoDB" id="6105938at2759"/>
<keyword evidence="1" id="KW-0862">Zinc</keyword>
<keyword evidence="1" id="KW-0479">Metal-binding</keyword>
<organism evidence="5 6">
    <name type="scientific">Rhodocollybia butyracea</name>
    <dbReference type="NCBI Taxonomy" id="206335"/>
    <lineage>
        <taxon>Eukaryota</taxon>
        <taxon>Fungi</taxon>
        <taxon>Dikarya</taxon>
        <taxon>Basidiomycota</taxon>
        <taxon>Agaricomycotina</taxon>
        <taxon>Agaricomycetes</taxon>
        <taxon>Agaricomycetidae</taxon>
        <taxon>Agaricales</taxon>
        <taxon>Marasmiineae</taxon>
        <taxon>Omphalotaceae</taxon>
        <taxon>Rhodocollybia</taxon>
    </lineage>
</organism>
<dbReference type="AlphaFoldDB" id="A0A9P5PRM0"/>
<evidence type="ECO:0000256" key="1">
    <source>
        <dbReference type="PROSITE-ProRule" id="PRU00175"/>
    </source>
</evidence>
<feature type="domain" description="RING-type" evidence="4">
    <location>
        <begin position="10"/>
        <end position="64"/>
    </location>
</feature>
<keyword evidence="2" id="KW-0175">Coiled coil</keyword>
<feature type="compositionally biased region" description="Pro residues" evidence="3">
    <location>
        <begin position="268"/>
        <end position="278"/>
    </location>
</feature>
<name>A0A9P5PRM0_9AGAR</name>
<proteinExistence type="predicted"/>
<evidence type="ECO:0000256" key="2">
    <source>
        <dbReference type="SAM" id="Coils"/>
    </source>
</evidence>
<dbReference type="GO" id="GO:0008270">
    <property type="term" value="F:zinc ion binding"/>
    <property type="evidence" value="ECO:0007669"/>
    <property type="project" value="UniProtKB-KW"/>
</dbReference>
<evidence type="ECO:0000256" key="3">
    <source>
        <dbReference type="SAM" id="MobiDB-lite"/>
    </source>
</evidence>
<reference evidence="5" key="1">
    <citation type="submission" date="2020-11" db="EMBL/GenBank/DDBJ databases">
        <authorList>
            <consortium name="DOE Joint Genome Institute"/>
            <person name="Ahrendt S."/>
            <person name="Riley R."/>
            <person name="Andreopoulos W."/>
            <person name="Labutti K."/>
            <person name="Pangilinan J."/>
            <person name="Ruiz-Duenas F.J."/>
            <person name="Barrasa J.M."/>
            <person name="Sanchez-Garcia M."/>
            <person name="Camarero S."/>
            <person name="Miyauchi S."/>
            <person name="Serrano A."/>
            <person name="Linde D."/>
            <person name="Babiker R."/>
            <person name="Drula E."/>
            <person name="Ayuso-Fernandez I."/>
            <person name="Pacheco R."/>
            <person name="Padilla G."/>
            <person name="Ferreira P."/>
            <person name="Barriuso J."/>
            <person name="Kellner H."/>
            <person name="Castanera R."/>
            <person name="Alfaro M."/>
            <person name="Ramirez L."/>
            <person name="Pisabarro A.G."/>
            <person name="Kuo A."/>
            <person name="Tritt A."/>
            <person name="Lipzen A."/>
            <person name="He G."/>
            <person name="Yan M."/>
            <person name="Ng V."/>
            <person name="Cullen D."/>
            <person name="Martin F."/>
            <person name="Rosso M.-N."/>
            <person name="Henrissat B."/>
            <person name="Hibbett D."/>
            <person name="Martinez A.T."/>
            <person name="Grigoriev I.V."/>
        </authorList>
    </citation>
    <scope>NUCLEOTIDE SEQUENCE</scope>
    <source>
        <strain evidence="5">AH 40177</strain>
    </source>
</reference>
<dbReference type="EMBL" id="JADNRY010000066">
    <property type="protein sequence ID" value="KAF9067927.1"/>
    <property type="molecule type" value="Genomic_DNA"/>
</dbReference>
<evidence type="ECO:0000313" key="5">
    <source>
        <dbReference type="EMBL" id="KAF9067927.1"/>
    </source>
</evidence>
<protein>
    <recommendedName>
        <fullName evidence="4">RING-type domain-containing protein</fullName>
    </recommendedName>
</protein>
<dbReference type="Proteomes" id="UP000772434">
    <property type="component" value="Unassembled WGS sequence"/>
</dbReference>
<feature type="compositionally biased region" description="Polar residues" evidence="3">
    <location>
        <begin position="284"/>
        <end position="323"/>
    </location>
</feature>
<keyword evidence="1" id="KW-0863">Zinc-finger</keyword>